<feature type="region of interest" description="Disordered" evidence="3">
    <location>
        <begin position="192"/>
        <end position="219"/>
    </location>
</feature>
<evidence type="ECO:0000313" key="6">
    <source>
        <dbReference type="Proteomes" id="UP000006727"/>
    </source>
</evidence>
<dbReference type="GO" id="GO:0009707">
    <property type="term" value="C:chloroplast outer membrane"/>
    <property type="evidence" value="ECO:0000318"/>
    <property type="project" value="GO_Central"/>
</dbReference>
<sequence>MEPSFSLPTTPMHKSRSSSGSFDASPLAFRELVEGSPSVAGADDVAGSFSLGNGYNSAESYNANGRGSGGDNSGGGGARLLRGLVIKVGCLSKTRWDHARMVAQSLSGEKFSREQAGRDPMTYFNLSLLACPATLLADGGRVGYFEQAFWRTPERPYRQRFYSVKPCSKEMKCDVEVSSHAVRDIEEYRNFCDRPKNQRPQPDEVLQGSTPPGGYPSSWNGASKCTSELAFYKNGEIHRWDRAYDDDGNQVWGVKQGPYEFKPITSSINNSSLTQSDFPKSFSSKKTEIGAFPTQTED</sequence>
<feature type="region of interest" description="Disordered" evidence="3">
    <location>
        <begin position="266"/>
        <end position="298"/>
    </location>
</feature>
<dbReference type="InterPro" id="IPR038672">
    <property type="entry name" value="CpcT/CpeT_sf"/>
</dbReference>
<dbReference type="PaxDb" id="3218-PP1S144_25V6.1"/>
<dbReference type="InterPro" id="IPR010404">
    <property type="entry name" value="CpcT/CpeT"/>
</dbReference>
<accession>A0A2K1J6K9</accession>
<dbReference type="AlphaFoldDB" id="A0A2K1J6K9"/>
<comment type="similarity">
    <text evidence="1">Belongs to the CpcT/CpeT biliprotein lyase family.</text>
</comment>
<dbReference type="InParanoid" id="A0A2K1J6K9"/>
<dbReference type="Gramene" id="Pp3c16_270V3.1">
    <property type="protein sequence ID" value="Pp3c16_270V3.1"/>
    <property type="gene ID" value="Pp3c16_270"/>
</dbReference>
<dbReference type="GO" id="GO:0010020">
    <property type="term" value="P:chloroplast fission"/>
    <property type="evidence" value="ECO:0000318"/>
    <property type="project" value="GO_Central"/>
</dbReference>
<evidence type="ECO:0000313" key="4">
    <source>
        <dbReference type="EMBL" id="PNR37148.1"/>
    </source>
</evidence>
<dbReference type="PANTHER" id="PTHR35137">
    <property type="entry name" value="CHROMOPHORE LYASE CRL, CHLOROPLASTIC"/>
    <property type="match status" value="1"/>
</dbReference>
<evidence type="ECO:0000256" key="2">
    <source>
        <dbReference type="ARBA" id="ARBA00023239"/>
    </source>
</evidence>
<dbReference type="FunCoup" id="A0A2K1J6K9">
    <property type="interactions" value="1173"/>
</dbReference>
<dbReference type="GO" id="GO:0016829">
    <property type="term" value="F:lyase activity"/>
    <property type="evidence" value="ECO:0007669"/>
    <property type="project" value="UniProtKB-KW"/>
</dbReference>
<dbReference type="CDD" id="cd16338">
    <property type="entry name" value="CpcT"/>
    <property type="match status" value="1"/>
</dbReference>
<reference evidence="5" key="3">
    <citation type="submission" date="2020-12" db="UniProtKB">
        <authorList>
            <consortium name="EnsemblPlants"/>
        </authorList>
    </citation>
    <scope>IDENTIFICATION</scope>
</reference>
<feature type="region of interest" description="Disordered" evidence="3">
    <location>
        <begin position="1"/>
        <end position="23"/>
    </location>
</feature>
<keyword evidence="6" id="KW-1185">Reference proteome</keyword>
<dbReference type="Proteomes" id="UP000006727">
    <property type="component" value="Chromosome 16"/>
</dbReference>
<feature type="compositionally biased region" description="Polar residues" evidence="3">
    <location>
        <begin position="266"/>
        <end position="284"/>
    </location>
</feature>
<keyword evidence="2" id="KW-0456">Lyase</keyword>
<protein>
    <submittedName>
        <fullName evidence="4 5">Uncharacterized protein</fullName>
    </submittedName>
</protein>
<dbReference type="STRING" id="3218.A0A2K1J6K9"/>
<evidence type="ECO:0000256" key="1">
    <source>
        <dbReference type="ARBA" id="ARBA00008206"/>
    </source>
</evidence>
<evidence type="ECO:0000256" key="3">
    <source>
        <dbReference type="SAM" id="MobiDB-lite"/>
    </source>
</evidence>
<organism evidence="4">
    <name type="scientific">Physcomitrium patens</name>
    <name type="common">Spreading-leaved earth moss</name>
    <name type="synonym">Physcomitrella patens</name>
    <dbReference type="NCBI Taxonomy" id="3218"/>
    <lineage>
        <taxon>Eukaryota</taxon>
        <taxon>Viridiplantae</taxon>
        <taxon>Streptophyta</taxon>
        <taxon>Embryophyta</taxon>
        <taxon>Bryophyta</taxon>
        <taxon>Bryophytina</taxon>
        <taxon>Bryopsida</taxon>
        <taxon>Funariidae</taxon>
        <taxon>Funariales</taxon>
        <taxon>Funariaceae</taxon>
        <taxon>Physcomitrium</taxon>
    </lineage>
</organism>
<dbReference type="EnsemblPlants" id="Pp3c16_270V3.1">
    <property type="protein sequence ID" value="Pp3c16_270V3.1"/>
    <property type="gene ID" value="Pp3c16_270"/>
</dbReference>
<dbReference type="Pfam" id="PF06206">
    <property type="entry name" value="CpeT"/>
    <property type="match status" value="1"/>
</dbReference>
<dbReference type="PANTHER" id="PTHR35137:SF1">
    <property type="entry name" value="CHROMOPHORE LYASE CRL, CHLOROPLASTIC"/>
    <property type="match status" value="1"/>
</dbReference>
<proteinExistence type="inferred from homology"/>
<gene>
    <name evidence="4" type="ORF">PHYPA_020255</name>
</gene>
<reference evidence="4 6" key="1">
    <citation type="journal article" date="2008" name="Science">
        <title>The Physcomitrella genome reveals evolutionary insights into the conquest of land by plants.</title>
        <authorList>
            <person name="Rensing S."/>
            <person name="Lang D."/>
            <person name="Zimmer A."/>
            <person name="Terry A."/>
            <person name="Salamov A."/>
            <person name="Shapiro H."/>
            <person name="Nishiyama T."/>
            <person name="Perroud P.-F."/>
            <person name="Lindquist E."/>
            <person name="Kamisugi Y."/>
            <person name="Tanahashi T."/>
            <person name="Sakakibara K."/>
            <person name="Fujita T."/>
            <person name="Oishi K."/>
            <person name="Shin-I T."/>
            <person name="Kuroki Y."/>
            <person name="Toyoda A."/>
            <person name="Suzuki Y."/>
            <person name="Hashimoto A."/>
            <person name="Yamaguchi K."/>
            <person name="Sugano A."/>
            <person name="Kohara Y."/>
            <person name="Fujiyama A."/>
            <person name="Anterola A."/>
            <person name="Aoki S."/>
            <person name="Ashton N."/>
            <person name="Barbazuk W.B."/>
            <person name="Barker E."/>
            <person name="Bennetzen J."/>
            <person name="Bezanilla M."/>
            <person name="Blankenship R."/>
            <person name="Cho S.H."/>
            <person name="Dutcher S."/>
            <person name="Estelle M."/>
            <person name="Fawcett J.A."/>
            <person name="Gundlach H."/>
            <person name="Hanada K."/>
            <person name="Heyl A."/>
            <person name="Hicks K.A."/>
            <person name="Hugh J."/>
            <person name="Lohr M."/>
            <person name="Mayer K."/>
            <person name="Melkozernov A."/>
            <person name="Murata T."/>
            <person name="Nelson D."/>
            <person name="Pils B."/>
            <person name="Prigge M."/>
            <person name="Reiss B."/>
            <person name="Renner T."/>
            <person name="Rombauts S."/>
            <person name="Rushton P."/>
            <person name="Sanderfoot A."/>
            <person name="Schween G."/>
            <person name="Shiu S.-H."/>
            <person name="Stueber K."/>
            <person name="Theodoulou F.L."/>
            <person name="Tu H."/>
            <person name="Van de Peer Y."/>
            <person name="Verrier P.J."/>
            <person name="Waters E."/>
            <person name="Wood A."/>
            <person name="Yang L."/>
            <person name="Cove D."/>
            <person name="Cuming A."/>
            <person name="Hasebe M."/>
            <person name="Lucas S."/>
            <person name="Mishler D.B."/>
            <person name="Reski R."/>
            <person name="Grigoriev I."/>
            <person name="Quatrano R.S."/>
            <person name="Boore J.L."/>
        </authorList>
    </citation>
    <scope>NUCLEOTIDE SEQUENCE [LARGE SCALE GENOMIC DNA]</scope>
    <source>
        <strain evidence="5 6">cv. Gransden 2004</strain>
    </source>
</reference>
<dbReference type="EMBL" id="ABEU02000016">
    <property type="protein sequence ID" value="PNR37148.1"/>
    <property type="molecule type" value="Genomic_DNA"/>
</dbReference>
<evidence type="ECO:0000313" key="5">
    <source>
        <dbReference type="EnsemblPlants" id="Pp3c16_270V3.1"/>
    </source>
</evidence>
<reference evidence="4 6" key="2">
    <citation type="journal article" date="2018" name="Plant J.">
        <title>The Physcomitrella patens chromosome-scale assembly reveals moss genome structure and evolution.</title>
        <authorList>
            <person name="Lang D."/>
            <person name="Ullrich K.K."/>
            <person name="Murat F."/>
            <person name="Fuchs J."/>
            <person name="Jenkins J."/>
            <person name="Haas F.B."/>
            <person name="Piednoel M."/>
            <person name="Gundlach H."/>
            <person name="Van Bel M."/>
            <person name="Meyberg R."/>
            <person name="Vives C."/>
            <person name="Morata J."/>
            <person name="Symeonidi A."/>
            <person name="Hiss M."/>
            <person name="Muchero W."/>
            <person name="Kamisugi Y."/>
            <person name="Saleh O."/>
            <person name="Blanc G."/>
            <person name="Decker E.L."/>
            <person name="van Gessel N."/>
            <person name="Grimwood J."/>
            <person name="Hayes R.D."/>
            <person name="Graham S.W."/>
            <person name="Gunter L.E."/>
            <person name="McDaniel S.F."/>
            <person name="Hoernstein S.N.W."/>
            <person name="Larsson A."/>
            <person name="Li F.W."/>
            <person name="Perroud P.F."/>
            <person name="Phillips J."/>
            <person name="Ranjan P."/>
            <person name="Rokshar D.S."/>
            <person name="Rothfels C.J."/>
            <person name="Schneider L."/>
            <person name="Shu S."/>
            <person name="Stevenson D.W."/>
            <person name="Thummler F."/>
            <person name="Tillich M."/>
            <person name="Villarreal Aguilar J.C."/>
            <person name="Widiez T."/>
            <person name="Wong G.K."/>
            <person name="Wymore A."/>
            <person name="Zhang Y."/>
            <person name="Zimmer A.D."/>
            <person name="Quatrano R.S."/>
            <person name="Mayer K.F.X."/>
            <person name="Goodstein D."/>
            <person name="Casacuberta J.M."/>
            <person name="Vandepoele K."/>
            <person name="Reski R."/>
            <person name="Cuming A.C."/>
            <person name="Tuskan G.A."/>
            <person name="Maumus F."/>
            <person name="Salse J."/>
            <person name="Schmutz J."/>
            <person name="Rensing S.A."/>
        </authorList>
    </citation>
    <scope>NUCLEOTIDE SEQUENCE [LARGE SCALE GENOMIC DNA]</scope>
    <source>
        <strain evidence="5 6">cv. Gransden 2004</strain>
    </source>
</reference>
<dbReference type="Gene3D" id="2.40.128.590">
    <property type="entry name" value="CpcT/CpeT domain"/>
    <property type="match status" value="1"/>
</dbReference>
<name>A0A2K1J6K9_PHYPA</name>